<dbReference type="EMBL" id="FQZO01000003">
    <property type="protein sequence ID" value="SHJ17254.1"/>
    <property type="molecule type" value="Genomic_DNA"/>
</dbReference>
<evidence type="ECO:0000313" key="5">
    <source>
        <dbReference type="EMBL" id="SHJ17254.1"/>
    </source>
</evidence>
<dbReference type="InterPro" id="IPR003959">
    <property type="entry name" value="ATPase_AAA_core"/>
</dbReference>
<dbReference type="PRINTS" id="PR00819">
    <property type="entry name" value="CBXCFQXSUPER"/>
</dbReference>
<dbReference type="SUPFAM" id="SSF52540">
    <property type="entry name" value="P-loop containing nucleoside triphosphate hydrolases"/>
    <property type="match status" value="4"/>
</dbReference>
<dbReference type="CDD" id="cd00009">
    <property type="entry name" value="AAA"/>
    <property type="match status" value="3"/>
</dbReference>
<accession>A0A1M6H4Y0</accession>
<dbReference type="InterPro" id="IPR041627">
    <property type="entry name" value="AAA_lid_6"/>
</dbReference>
<evidence type="ECO:0000313" key="6">
    <source>
        <dbReference type="Proteomes" id="UP000184080"/>
    </source>
</evidence>
<name>A0A1M6H4Y0_9CLOT</name>
<feature type="domain" description="AAA+ ATPase" evidence="4">
    <location>
        <begin position="452"/>
        <end position="590"/>
    </location>
</feature>
<dbReference type="PANTHER" id="PTHR43392:SF2">
    <property type="entry name" value="AAA-TYPE ATPASE FAMILY PROTEIN _ ANKYRIN REPEAT FAMILY PROTEIN"/>
    <property type="match status" value="1"/>
</dbReference>
<feature type="domain" description="AAA+ ATPase" evidence="4">
    <location>
        <begin position="991"/>
        <end position="1129"/>
    </location>
</feature>
<dbReference type="InterPro" id="IPR003593">
    <property type="entry name" value="AAA+_ATPase"/>
</dbReference>
<evidence type="ECO:0000256" key="3">
    <source>
        <dbReference type="ARBA" id="ARBA00022840"/>
    </source>
</evidence>
<dbReference type="AlphaFoldDB" id="A0A1M6H4Y0"/>
<feature type="domain" description="AAA+ ATPase" evidence="4">
    <location>
        <begin position="720"/>
        <end position="857"/>
    </location>
</feature>
<dbReference type="Pfam" id="PF17866">
    <property type="entry name" value="AAA_lid_6"/>
    <property type="match status" value="3"/>
</dbReference>
<dbReference type="Proteomes" id="UP000184080">
    <property type="component" value="Unassembled WGS sequence"/>
</dbReference>
<dbReference type="Pfam" id="PF00004">
    <property type="entry name" value="AAA"/>
    <property type="match status" value="3"/>
</dbReference>
<proteinExistence type="inferred from homology"/>
<protein>
    <submittedName>
        <fullName evidence="5">AAA+-type ATPase, SpoVK/Ycf46/Vps4 family</fullName>
    </submittedName>
</protein>
<evidence type="ECO:0000256" key="1">
    <source>
        <dbReference type="ARBA" id="ARBA00010378"/>
    </source>
</evidence>
<dbReference type="InterPro" id="IPR000641">
    <property type="entry name" value="CbxX/CfxQ"/>
</dbReference>
<evidence type="ECO:0000256" key="2">
    <source>
        <dbReference type="ARBA" id="ARBA00022741"/>
    </source>
</evidence>
<evidence type="ECO:0000259" key="4">
    <source>
        <dbReference type="SMART" id="SM00382"/>
    </source>
</evidence>
<keyword evidence="6" id="KW-1185">Reference proteome</keyword>
<gene>
    <name evidence="5" type="ORF">SAMN05444401_2371</name>
</gene>
<dbReference type="Gene3D" id="3.40.50.300">
    <property type="entry name" value="P-loop containing nucleotide triphosphate hydrolases"/>
    <property type="match status" value="4"/>
</dbReference>
<dbReference type="InterPro" id="IPR027417">
    <property type="entry name" value="P-loop_NTPase"/>
</dbReference>
<keyword evidence="3" id="KW-0067">ATP-binding</keyword>
<organism evidence="5 6">
    <name type="scientific">Clostridium amylolyticum</name>
    <dbReference type="NCBI Taxonomy" id="1121298"/>
    <lineage>
        <taxon>Bacteria</taxon>
        <taxon>Bacillati</taxon>
        <taxon>Bacillota</taxon>
        <taxon>Clostridia</taxon>
        <taxon>Eubacteriales</taxon>
        <taxon>Clostridiaceae</taxon>
        <taxon>Clostridium</taxon>
    </lineage>
</organism>
<keyword evidence="2" id="KW-0547">Nucleotide-binding</keyword>
<dbReference type="Gene3D" id="1.10.8.60">
    <property type="match status" value="2"/>
</dbReference>
<dbReference type="STRING" id="1121298.SAMN05444401_2371"/>
<dbReference type="FunFam" id="3.40.50.300:FF:000216">
    <property type="entry name" value="Type VII secretion ATPase EccA"/>
    <property type="match status" value="3"/>
</dbReference>
<sequence length="1212" mass="136353">MDIKKMFKFLFPEYQIIESIREYGFIAKKENKAKSSTSYQANSYSTNKETSYGMDTHQVKQMEKNKFGKHTEINSDTIIHNEKKLVKVSNDGINENFQSIRNKLSTMLVGQQNFLDNLIVAFKRPFITGYDNVKPKNTIFIIGEESTGRHTCIEETVKLLKQKELLSYDNVSKIDLSIYPTVSEQSLFLSDLYKELYTNSDVIIFDCFEKCHSSVIDIISKLVIDGKYKLNARYAFQNNNLVEATGVLMQNSVSELSSNGKYFIFVTEQRESKIMDIFGSKFMAAVSDLLKMNSYTEKELAVISEKLLSELNLRCKSNLSIILKYDDSLAAYCAGKYSFASGIAGIQNYINENIYKALSEYKLRNTIESHAMIELFIENEKIMAKIMNKQGDATVDLMELLPQSNINNIDEVKKELDSVIGLTKVKEYVLDIENNFKVQKMRENAGLKAASISMHMIFTGNPGTGKTTIARIVAKYLKAIGVLSTGQLREVTRMDLVGQYVGQTAKLTNEVIQSALGGVLFIDEAYSLCRDKHDTFGLEAIDALVKGIEDNRDNLVVILAGYKDEMAEFLKSNSGLKSRFPNIVDFEDYTADEMYEISIVTAKSKGYAIAEDCKEELIRLFERSQIKGRNDSGNGRLVRNIVESAILEQSKRLVKDQSSPMDLLSFEDFKFESFEKFDLDKALSGIIGLENVKEFVRSQYKLLIANEKRRKAGINVDTTQSLNMIFTGNPGTGKTTIARVVATMFKDMGLLKKGHLVETDRGGLVAEYAGQTAKKTEEIFKNALGGVLFIDEAYALSSDGSSFGKEAIDTLVKLIEDYRGEIIVILAGYKKEMADFMKSNSGLESRFPLIIDFPDYSSDELYEIALKIMDSKGFQITEEGKSVLGGQIEILHKTSTAHSGNGRMVRNLIEKIMRNQSARIASDEVTVADLTQILPCDIQTTDNKTQSYDIDKALEKIIGLHEVKSYIRSLYARLKMQNERKKLGLPSDSSATIHMIFKGNPGTGKTMVARTVADILYNIGVIKTNKLIETDRAGLVAGYVGQTAMKTTEKVMEAMDGILFIDEAYSLSQGGANDFGRESIDTLVKLMDDYRERIVVILAGYSKDMDDFLKTNPGLKSRFPNIIEFADYNLDELMQIANEFYQSKGYLLTENAKNKLSVILNEVLKEEAFGNGRYVRNVFEKSVNNQALRLSTDTDLTREELTVIEEEDIERV</sequence>
<comment type="similarity">
    <text evidence="1">Belongs to the CbxX/CfxQ family.</text>
</comment>
<dbReference type="RefSeq" id="WP_073006758.1">
    <property type="nucleotide sequence ID" value="NZ_FQZO01000003.1"/>
</dbReference>
<dbReference type="InterPro" id="IPR050773">
    <property type="entry name" value="CbxX/CfxQ_RuBisCO_ESX"/>
</dbReference>
<reference evidence="5 6" key="1">
    <citation type="submission" date="2016-11" db="EMBL/GenBank/DDBJ databases">
        <authorList>
            <person name="Jaros S."/>
            <person name="Januszkiewicz K."/>
            <person name="Wedrychowicz H."/>
        </authorList>
    </citation>
    <scope>NUCLEOTIDE SEQUENCE [LARGE SCALE GENOMIC DNA]</scope>
    <source>
        <strain evidence="5 6">DSM 21864</strain>
    </source>
</reference>
<dbReference type="GO" id="GO:0005524">
    <property type="term" value="F:ATP binding"/>
    <property type="evidence" value="ECO:0007669"/>
    <property type="project" value="UniProtKB-KW"/>
</dbReference>
<dbReference type="PANTHER" id="PTHR43392">
    <property type="entry name" value="AAA-TYPE ATPASE FAMILY PROTEIN / ANKYRIN REPEAT FAMILY PROTEIN"/>
    <property type="match status" value="1"/>
</dbReference>
<dbReference type="OrthoDB" id="9806903at2"/>
<dbReference type="GO" id="GO:0016887">
    <property type="term" value="F:ATP hydrolysis activity"/>
    <property type="evidence" value="ECO:0007669"/>
    <property type="project" value="InterPro"/>
</dbReference>
<dbReference type="SMART" id="SM00382">
    <property type="entry name" value="AAA"/>
    <property type="match status" value="3"/>
</dbReference>